<feature type="region of interest" description="Disordered" evidence="1">
    <location>
        <begin position="89"/>
        <end position="108"/>
    </location>
</feature>
<dbReference type="AlphaFoldDB" id="T5AGQ7"/>
<dbReference type="OrthoDB" id="3549294at2759"/>
<dbReference type="eggNOG" id="ENOG502SNSN">
    <property type="taxonomic scope" value="Eukaryota"/>
</dbReference>
<accession>T5AGQ7</accession>
<gene>
    <name evidence="2" type="ORF">OCS_02518</name>
</gene>
<proteinExistence type="predicted"/>
<organism evidence="2 3">
    <name type="scientific">Ophiocordyceps sinensis (strain Co18 / CGMCC 3.14243)</name>
    <name type="common">Yarsagumba caterpillar fungus</name>
    <name type="synonym">Hirsutella sinensis</name>
    <dbReference type="NCBI Taxonomy" id="911162"/>
    <lineage>
        <taxon>Eukaryota</taxon>
        <taxon>Fungi</taxon>
        <taxon>Dikarya</taxon>
        <taxon>Ascomycota</taxon>
        <taxon>Pezizomycotina</taxon>
        <taxon>Sordariomycetes</taxon>
        <taxon>Hypocreomycetidae</taxon>
        <taxon>Hypocreales</taxon>
        <taxon>Ophiocordycipitaceae</taxon>
        <taxon>Ophiocordyceps</taxon>
    </lineage>
</organism>
<reference evidence="2 3" key="1">
    <citation type="journal article" date="2013" name="Chin. Sci. Bull.">
        <title>Genome survey uncovers the secrets of sex and lifestyle in caterpillar fungus.</title>
        <authorList>
            <person name="Hu X."/>
            <person name="Zhang Y."/>
            <person name="Xiao G."/>
            <person name="Zheng P."/>
            <person name="Xia Y."/>
            <person name="Zhang X."/>
            <person name="St Leger R.J."/>
            <person name="Liu X."/>
            <person name="Wang C."/>
        </authorList>
    </citation>
    <scope>NUCLEOTIDE SEQUENCE [LARGE SCALE GENOMIC DNA]</scope>
    <source>
        <strain evidence="3">Co18 / CGMCC 3.14243</strain>
        <tissue evidence="2">Fruit-body</tissue>
    </source>
</reference>
<dbReference type="HOGENOM" id="CLU_402887_0_0_1"/>
<dbReference type="EMBL" id="KE652428">
    <property type="protein sequence ID" value="EQL01769.1"/>
    <property type="molecule type" value="Genomic_DNA"/>
</dbReference>
<name>T5AGQ7_OPHSC</name>
<protein>
    <submittedName>
        <fullName evidence="2">Uncharacterized protein</fullName>
    </submittedName>
</protein>
<evidence type="ECO:0000313" key="3">
    <source>
        <dbReference type="Proteomes" id="UP000019374"/>
    </source>
</evidence>
<evidence type="ECO:0000256" key="1">
    <source>
        <dbReference type="SAM" id="MobiDB-lite"/>
    </source>
</evidence>
<dbReference type="Proteomes" id="UP000019374">
    <property type="component" value="Unassembled WGS sequence"/>
</dbReference>
<evidence type="ECO:0000313" key="2">
    <source>
        <dbReference type="EMBL" id="EQL01769.1"/>
    </source>
</evidence>
<sequence length="652" mass="73636">MSWSNSQATSSRVATSTPVSSLLVAQDDDILIPSSSQVRQTFHDGRETWQYFLGEAIDMPPGLWPAGTLDPYITLSDVPALPANLPQSRSTRHVDFASRSRPSSVYPPEDPRTPIRCHIILSKPASCFLGISSKTTNSLAVLTACWSYILSVRLLEMQGRKTRYSTHRLWPQQVQDQEQPAIYLDGASPALVRWLCAILCSELGYSVEGQELPPWAVVFHGAGIRLFLAANMKASTARDFSPPSSSEATKLLVELCQLFDLGTDAVDDNQWESLPPYKAAFFGALMLPLYDGMRFIPKFPTPHLVPARCGEFSIDIQTNIYQYARDLRYFMTLSMHPLALGSILWSIFWQPDVECHLVSLWLASILEVLGPTIDDSRLEILVKTFASRRSRVALWWLSLFLLGDLSTASWIRRYAETLEEKYGYGSLSPPDPMVSAWTGSKQSFLDDEKTFPDATRPGQVSRADLLRCRANFHLQDTASIALAWRPWGYMAKQDVEPELWPCLESKCSRQYHSFTWYHPNKSYPATFGFRREEKRDIKQVPDNLACRRSGEQCQSACQHEVKLAPSKKSTLRMLSFLVGDAVGGRHSDNAAIPNFLQHRWLRGWEGIMSFDAPSLPTLDVDVAVKEPSWFLRRWIKGDNDARFQTYVGNSET</sequence>